<comment type="subcellular location">
    <subcellularLocation>
        <location evidence="1">Cell membrane</location>
        <topology evidence="1">Multi-pass membrane protein</topology>
    </subcellularLocation>
</comment>
<reference evidence="10 11" key="1">
    <citation type="submission" date="2014-03" db="EMBL/GenBank/DDBJ databases">
        <title>Draft genome of the hookworm Oesophagostomum dentatum.</title>
        <authorList>
            <person name="Mitreva M."/>
        </authorList>
    </citation>
    <scope>NUCLEOTIDE SEQUENCE [LARGE SCALE GENOMIC DNA]</scope>
    <source>
        <strain evidence="10 11">OD-Hann</strain>
    </source>
</reference>
<feature type="region of interest" description="Disordered" evidence="8">
    <location>
        <begin position="118"/>
        <end position="138"/>
    </location>
</feature>
<keyword evidence="4 9" id="KW-1133">Transmembrane helix</keyword>
<proteinExistence type="predicted"/>
<dbReference type="PANTHER" id="PTHR37441">
    <property type="entry name" value="PROTEIN CBG16518"/>
    <property type="match status" value="1"/>
</dbReference>
<keyword evidence="11" id="KW-1185">Reference proteome</keyword>
<feature type="compositionally biased region" description="Basic and acidic residues" evidence="8">
    <location>
        <begin position="120"/>
        <end position="129"/>
    </location>
</feature>
<evidence type="ECO:0000256" key="2">
    <source>
        <dbReference type="ARBA" id="ARBA00022475"/>
    </source>
</evidence>
<dbReference type="InterPro" id="IPR040435">
    <property type="entry name" value="Put_GPCR_Chromadorea"/>
</dbReference>
<keyword evidence="5" id="KW-0675">Receptor</keyword>
<evidence type="ECO:0000256" key="7">
    <source>
        <dbReference type="ARBA" id="ARBA00023224"/>
    </source>
</evidence>
<dbReference type="EMBL" id="KN611201">
    <property type="protein sequence ID" value="KHJ76997.1"/>
    <property type="molecule type" value="Genomic_DNA"/>
</dbReference>
<dbReference type="OrthoDB" id="5866823at2759"/>
<keyword evidence="7" id="KW-0807">Transducer</keyword>
<accession>A0A0B1S0J0</accession>
<evidence type="ECO:0000256" key="5">
    <source>
        <dbReference type="ARBA" id="ARBA00023040"/>
    </source>
</evidence>
<dbReference type="GO" id="GO:0004930">
    <property type="term" value="F:G protein-coupled receptor activity"/>
    <property type="evidence" value="ECO:0007669"/>
    <property type="project" value="UniProtKB-KW"/>
</dbReference>
<organism evidence="10 11">
    <name type="scientific">Oesophagostomum dentatum</name>
    <name type="common">Nodular worm</name>
    <dbReference type="NCBI Taxonomy" id="61180"/>
    <lineage>
        <taxon>Eukaryota</taxon>
        <taxon>Metazoa</taxon>
        <taxon>Ecdysozoa</taxon>
        <taxon>Nematoda</taxon>
        <taxon>Chromadorea</taxon>
        <taxon>Rhabditida</taxon>
        <taxon>Rhabditina</taxon>
        <taxon>Rhabditomorpha</taxon>
        <taxon>Strongyloidea</taxon>
        <taxon>Strongylidae</taxon>
        <taxon>Oesophagostomum</taxon>
    </lineage>
</organism>
<keyword evidence="6 9" id="KW-0472">Membrane</keyword>
<evidence type="ECO:0000256" key="4">
    <source>
        <dbReference type="ARBA" id="ARBA00022989"/>
    </source>
</evidence>
<dbReference type="GO" id="GO:0005886">
    <property type="term" value="C:plasma membrane"/>
    <property type="evidence" value="ECO:0007669"/>
    <property type="project" value="UniProtKB-SubCell"/>
</dbReference>
<protein>
    <recommendedName>
        <fullName evidence="12">G-protein coupled receptors family 1 profile domain-containing protein</fullName>
    </recommendedName>
</protein>
<dbReference type="Proteomes" id="UP000053660">
    <property type="component" value="Unassembled WGS sequence"/>
</dbReference>
<evidence type="ECO:0000256" key="3">
    <source>
        <dbReference type="ARBA" id="ARBA00022692"/>
    </source>
</evidence>
<evidence type="ECO:0000313" key="11">
    <source>
        <dbReference type="Proteomes" id="UP000053660"/>
    </source>
</evidence>
<feature type="transmembrane region" description="Helical" evidence="9">
    <location>
        <begin position="12"/>
        <end position="33"/>
    </location>
</feature>
<evidence type="ECO:0000256" key="9">
    <source>
        <dbReference type="SAM" id="Phobius"/>
    </source>
</evidence>
<feature type="transmembrane region" description="Helical" evidence="9">
    <location>
        <begin position="63"/>
        <end position="86"/>
    </location>
</feature>
<evidence type="ECO:0008006" key="12">
    <source>
        <dbReference type="Google" id="ProtNLM"/>
    </source>
</evidence>
<gene>
    <name evidence="10" type="ORF">OESDEN_23383</name>
</gene>
<evidence type="ECO:0000256" key="6">
    <source>
        <dbReference type="ARBA" id="ARBA00023136"/>
    </source>
</evidence>
<keyword evidence="5" id="KW-0297">G-protein coupled receptor</keyword>
<dbReference type="PANTHER" id="PTHR37441:SF4">
    <property type="entry name" value="G-PROTEIN COUPLED RECEPTORS FAMILY 1 PROFILE DOMAIN-CONTAINING PROTEIN"/>
    <property type="match status" value="1"/>
</dbReference>
<keyword evidence="2" id="KW-1003">Cell membrane</keyword>
<evidence type="ECO:0000256" key="1">
    <source>
        <dbReference type="ARBA" id="ARBA00004651"/>
    </source>
</evidence>
<name>A0A0B1S0J0_OESDE</name>
<evidence type="ECO:0000256" key="8">
    <source>
        <dbReference type="SAM" id="MobiDB-lite"/>
    </source>
</evidence>
<dbReference type="AlphaFoldDB" id="A0A0B1S0J0"/>
<keyword evidence="3 9" id="KW-0812">Transmembrane</keyword>
<sequence>MVHIRAMNRLGMNMATFAIGSIPILVVCIVALANLRSLASLGEGEKSPCKTYLSSHLFVQVEILAATAAIVWLIAMILDPIINTAADRKIMSMLRNWLHCFRKTVKSVHRQMTLTTQVTKDTDGEDRTDTATGYPQRF</sequence>
<evidence type="ECO:0000313" key="10">
    <source>
        <dbReference type="EMBL" id="KHJ76997.1"/>
    </source>
</evidence>